<dbReference type="GO" id="GO:0003700">
    <property type="term" value="F:DNA-binding transcription factor activity"/>
    <property type="evidence" value="ECO:0007669"/>
    <property type="project" value="InterPro"/>
</dbReference>
<dbReference type="GO" id="GO:0043565">
    <property type="term" value="F:sequence-specific DNA binding"/>
    <property type="evidence" value="ECO:0007669"/>
    <property type="project" value="InterPro"/>
</dbReference>
<dbReference type="PANTHER" id="PTHR43130">
    <property type="entry name" value="ARAC-FAMILY TRANSCRIPTIONAL REGULATOR"/>
    <property type="match status" value="1"/>
</dbReference>
<dbReference type="Proteomes" id="UP000183174">
    <property type="component" value="Unassembled WGS sequence"/>
</dbReference>
<evidence type="ECO:0000256" key="1">
    <source>
        <dbReference type="ARBA" id="ARBA00023015"/>
    </source>
</evidence>
<keyword evidence="2" id="KW-0804">Transcription</keyword>
<evidence type="ECO:0000259" key="3">
    <source>
        <dbReference type="PROSITE" id="PS01124"/>
    </source>
</evidence>
<dbReference type="EMBL" id="FMAE01000006">
    <property type="protein sequence ID" value="SCB39912.1"/>
    <property type="molecule type" value="Genomic_DNA"/>
</dbReference>
<name>A0A1C3WIL4_9BRAD</name>
<dbReference type="InterPro" id="IPR029062">
    <property type="entry name" value="Class_I_gatase-like"/>
</dbReference>
<dbReference type="Gene3D" id="1.10.10.60">
    <property type="entry name" value="Homeodomain-like"/>
    <property type="match status" value="1"/>
</dbReference>
<protein>
    <submittedName>
        <fullName evidence="4">Transcriptional regulator GlxA family, contains an amidase domain and an AraC-type DNA-binding HTH domain</fullName>
    </submittedName>
</protein>
<dbReference type="InterPro" id="IPR009057">
    <property type="entry name" value="Homeodomain-like_sf"/>
</dbReference>
<evidence type="ECO:0000313" key="4">
    <source>
        <dbReference type="EMBL" id="SCB39912.1"/>
    </source>
</evidence>
<dbReference type="InterPro" id="IPR052158">
    <property type="entry name" value="INH-QAR"/>
</dbReference>
<dbReference type="CDD" id="cd03137">
    <property type="entry name" value="GATase1_AraC_1"/>
    <property type="match status" value="1"/>
</dbReference>
<dbReference type="InterPro" id="IPR002818">
    <property type="entry name" value="DJ-1/PfpI"/>
</dbReference>
<dbReference type="Pfam" id="PF12833">
    <property type="entry name" value="HTH_18"/>
    <property type="match status" value="1"/>
</dbReference>
<feature type="domain" description="HTH araC/xylS-type" evidence="3">
    <location>
        <begin position="208"/>
        <end position="306"/>
    </location>
</feature>
<accession>A0A1C3WIL4</accession>
<proteinExistence type="predicted"/>
<dbReference type="SUPFAM" id="SSF52317">
    <property type="entry name" value="Class I glutamine amidotransferase-like"/>
    <property type="match status" value="1"/>
</dbReference>
<dbReference type="Gene3D" id="3.40.50.880">
    <property type="match status" value="1"/>
</dbReference>
<organism evidence="4 5">
    <name type="scientific">Bradyrhizobium yuanmingense</name>
    <dbReference type="NCBI Taxonomy" id="108015"/>
    <lineage>
        <taxon>Bacteria</taxon>
        <taxon>Pseudomonadati</taxon>
        <taxon>Pseudomonadota</taxon>
        <taxon>Alphaproteobacteria</taxon>
        <taxon>Hyphomicrobiales</taxon>
        <taxon>Nitrobacteraceae</taxon>
        <taxon>Bradyrhizobium</taxon>
    </lineage>
</organism>
<dbReference type="AlphaFoldDB" id="A0A1C3WIL4"/>
<dbReference type="RefSeq" id="WP_036027004.1">
    <property type="nucleotide sequence ID" value="NZ_FMAE01000006.1"/>
</dbReference>
<dbReference type="Pfam" id="PF01965">
    <property type="entry name" value="DJ-1_PfpI"/>
    <property type="match status" value="1"/>
</dbReference>
<gene>
    <name evidence="4" type="ORF">GA0061099_1006234</name>
</gene>
<dbReference type="PROSITE" id="PS01124">
    <property type="entry name" value="HTH_ARAC_FAMILY_2"/>
    <property type="match status" value="1"/>
</dbReference>
<dbReference type="SUPFAM" id="SSF46689">
    <property type="entry name" value="Homeodomain-like"/>
    <property type="match status" value="2"/>
</dbReference>
<dbReference type="SMART" id="SM00342">
    <property type="entry name" value="HTH_ARAC"/>
    <property type="match status" value="1"/>
</dbReference>
<evidence type="ECO:0000313" key="5">
    <source>
        <dbReference type="Proteomes" id="UP000183174"/>
    </source>
</evidence>
<keyword evidence="1" id="KW-0805">Transcription regulation</keyword>
<reference evidence="4 5" key="1">
    <citation type="submission" date="2016-08" db="EMBL/GenBank/DDBJ databases">
        <authorList>
            <person name="Seilhamer J.J."/>
        </authorList>
    </citation>
    <scope>NUCLEOTIDE SEQUENCE [LARGE SCALE GENOMIC DNA]</scope>
    <source>
        <strain evidence="4 5">CCBAU 10071</strain>
    </source>
</reference>
<dbReference type="InterPro" id="IPR018060">
    <property type="entry name" value="HTH_AraC"/>
</dbReference>
<keyword evidence="4" id="KW-0238">DNA-binding</keyword>
<sequence>MKIGLVLCPSFQPVCFGAVAAFDVANKQAGEKVYDVRVLSEEGGLVASSSGMQVMTDPIDDARYDTLIVAAGLEIPTSSPGLVRLLRAAARDARRVAAICLSSFVLGDAGLLNGRRATTHWRYAQALQDRFPSCEVDMDKIFIADGPIWTSAGMTAGTDLVVGMIERDHGSDIARSVAKGMVMYHRRSGGQSQHSTLLDLGANEDRVQRVLNYARQNLAENLTVDELAEAACLSPRQFTRLFRAETGTTPAKAVEALRVEAAKLMLEQSRLPIEVIAREVGFANRERMRLAFARVLGEVPRAIRNDAGPLAAL</sequence>
<dbReference type="PANTHER" id="PTHR43130:SF3">
    <property type="entry name" value="HTH-TYPE TRANSCRIPTIONAL REGULATOR RV1931C"/>
    <property type="match status" value="1"/>
</dbReference>
<evidence type="ECO:0000256" key="2">
    <source>
        <dbReference type="ARBA" id="ARBA00023163"/>
    </source>
</evidence>